<keyword evidence="2" id="KW-0489">Methyltransferase</keyword>
<dbReference type="SUPFAM" id="SSF53335">
    <property type="entry name" value="S-adenosyl-L-methionine-dependent methyltransferases"/>
    <property type="match status" value="1"/>
</dbReference>
<dbReference type="Gene3D" id="3.40.50.150">
    <property type="entry name" value="Vaccinia Virus protein VP39"/>
    <property type="match status" value="1"/>
</dbReference>
<dbReference type="Pfam" id="PF04672">
    <property type="entry name" value="Methyltransf_19"/>
    <property type="match status" value="1"/>
</dbReference>
<protein>
    <submittedName>
        <fullName evidence="2">SAM-dependent methyltransferase</fullName>
    </submittedName>
</protein>
<comment type="caution">
    <text evidence="2">The sequence shown here is derived from an EMBL/GenBank/DDBJ whole genome shotgun (WGS) entry which is preliminary data.</text>
</comment>
<dbReference type="PIRSF" id="PIRSF017393">
    <property type="entry name" value="MTase_SAV2177"/>
    <property type="match status" value="1"/>
</dbReference>
<dbReference type="RefSeq" id="WP_344530875.1">
    <property type="nucleotide sequence ID" value="NZ_BAAAPE010000011.1"/>
</dbReference>
<gene>
    <name evidence="2" type="ORF">GCM10009801_44680</name>
</gene>
<evidence type="ECO:0000313" key="3">
    <source>
        <dbReference type="Proteomes" id="UP001500016"/>
    </source>
</evidence>
<dbReference type="GO" id="GO:0008168">
    <property type="term" value="F:methyltransferase activity"/>
    <property type="evidence" value="ECO:0007669"/>
    <property type="project" value="UniProtKB-KW"/>
</dbReference>
<dbReference type="InterPro" id="IPR006764">
    <property type="entry name" value="SAM_dep_MeTrfase_SAV2177_type"/>
</dbReference>
<proteinExistence type="predicted"/>
<accession>A0ABN2W5G1</accession>
<dbReference type="InterPro" id="IPR029063">
    <property type="entry name" value="SAM-dependent_MTases_sf"/>
</dbReference>
<dbReference type="EMBL" id="BAAAPE010000011">
    <property type="protein sequence ID" value="GAA2083905.1"/>
    <property type="molecule type" value="Genomic_DNA"/>
</dbReference>
<evidence type="ECO:0000313" key="2">
    <source>
        <dbReference type="EMBL" id="GAA2083905.1"/>
    </source>
</evidence>
<evidence type="ECO:0000256" key="1">
    <source>
        <dbReference type="SAM" id="MobiDB-lite"/>
    </source>
</evidence>
<dbReference type="Proteomes" id="UP001500016">
    <property type="component" value="Unassembled WGS sequence"/>
</dbReference>
<feature type="region of interest" description="Disordered" evidence="1">
    <location>
        <begin position="243"/>
        <end position="262"/>
    </location>
</feature>
<organism evidence="2 3">
    <name type="scientific">Streptomyces albiaxialis</name>
    <dbReference type="NCBI Taxonomy" id="329523"/>
    <lineage>
        <taxon>Bacteria</taxon>
        <taxon>Bacillati</taxon>
        <taxon>Actinomycetota</taxon>
        <taxon>Actinomycetes</taxon>
        <taxon>Kitasatosporales</taxon>
        <taxon>Streptomycetaceae</taxon>
        <taxon>Streptomyces</taxon>
    </lineage>
</organism>
<reference evidence="2 3" key="1">
    <citation type="journal article" date="2019" name="Int. J. Syst. Evol. Microbiol.">
        <title>The Global Catalogue of Microorganisms (GCM) 10K type strain sequencing project: providing services to taxonomists for standard genome sequencing and annotation.</title>
        <authorList>
            <consortium name="The Broad Institute Genomics Platform"/>
            <consortium name="The Broad Institute Genome Sequencing Center for Infectious Disease"/>
            <person name="Wu L."/>
            <person name="Ma J."/>
        </authorList>
    </citation>
    <scope>NUCLEOTIDE SEQUENCE [LARGE SCALE GENOMIC DNA]</scope>
    <source>
        <strain evidence="2 3">JCM 15478</strain>
    </source>
</reference>
<keyword evidence="2" id="KW-0808">Transferase</keyword>
<keyword evidence="3" id="KW-1185">Reference proteome</keyword>
<sequence>MSDSEFEHGTKPHTARCYDYFLGGKTNYAVDREAALQALKANPHAMVAARQNRGFMHRASRFVARETGIDQFLDIGTGIPTEPNLHQVVQSVNPRARVVYSDNDPIVLAHARALMNSTPEGDTAYVEADVRDPDRILEYARKTLDLSRPVALSAVALFHFIPEEDDPYGLMRRLTAPLAPGSALVFSHAAIDLDDGQMAALAEQYSKSVTPTRLATRQGTADFFEGMDLLPPGIVPTSEWHAAQAPDETPHDPGPVTPAEAGVWAGVALKP</sequence>
<dbReference type="GO" id="GO:0032259">
    <property type="term" value="P:methylation"/>
    <property type="evidence" value="ECO:0007669"/>
    <property type="project" value="UniProtKB-KW"/>
</dbReference>
<name>A0ABN2W5G1_9ACTN</name>